<reference evidence="1" key="1">
    <citation type="submission" date="2021-05" db="EMBL/GenBank/DDBJ databases">
        <authorList>
            <person name="Scholz U."/>
            <person name="Mascher M."/>
            <person name="Fiebig A."/>
        </authorList>
    </citation>
    <scope>NUCLEOTIDE SEQUENCE [LARGE SCALE GENOMIC DNA]</scope>
</reference>
<proteinExistence type="predicted"/>
<sequence>MSADAHIQGQSPIEQVHLVVPTTDDPTLPTLTIRVWIIGIIGSIILSFVSALTSFRQNLVDIPDFAIILVCYSLGNLMAAMLPTKLMRIPRTKIMFSLNPGPFSIKEHILTWTIFTSGSGLPIATEVFAATKAYFRRSIHPFSYFLLMFTTANLVYGFSGLFMKFFVNRPEMWWPEVLPNVTLFRTIHEKEEISKTWISRRQFFFLVFVTSFSYYTIPSYFFPSISTLSFVCWIWKRSITAQQLGSSIHGLGIGSIGLDWSAITGFTGSPIMFPFFVIVNTMVGFILFMYIVVPFAYWTNSFKAKRFPIVNIGMYDVYGDKYNMSRILDESNFQFKQEGYENYSDLYLSITRACSIGFGFASIGASLTDIVLSHGRSFWDQLNQPKEDIGSGDVHVQMMSKYRSIPTWWFVVLLLPMMGLSVFACEGFGNELQLPYWGVILAFLLVVLFIPPLASLRATVAQEPFTEVFAHILIGYLCPGRPLANMAFELYSSRTLEYTLGNLAYFKFGFYMKIPPRDMFVALVIGSLIATTSDFAITWWIFSSVENICHPELLPRGSMWTCPNVSLMYNNMVIWGLIGPSRMLYPRGVYTKLIYFFLIGAIAPIPVWILARAFPRKKWIKLIVVPALFMAGSRIPPASAVNFISWFIIGFVFNYLVFRRRKEWWAKYSLILSVALDTGVAAMAFLATLALQMQGINGVNWWGSAVSDHCPLATCPTEPGVQVKGCPVSR</sequence>
<keyword evidence="2" id="KW-1185">Reference proteome</keyword>
<dbReference type="Proteomes" id="UP001732700">
    <property type="component" value="Chromosome 6A"/>
</dbReference>
<dbReference type="EnsemblPlants" id="AVESA.00010b.r2.6AG1035560.1">
    <property type="protein sequence ID" value="AVESA.00010b.r2.6AG1035560.1.CDS"/>
    <property type="gene ID" value="AVESA.00010b.r2.6AG1035560"/>
</dbReference>
<evidence type="ECO:0000313" key="2">
    <source>
        <dbReference type="Proteomes" id="UP001732700"/>
    </source>
</evidence>
<organism evidence="1 2">
    <name type="scientific">Avena sativa</name>
    <name type="common">Oat</name>
    <dbReference type="NCBI Taxonomy" id="4498"/>
    <lineage>
        <taxon>Eukaryota</taxon>
        <taxon>Viridiplantae</taxon>
        <taxon>Streptophyta</taxon>
        <taxon>Embryophyta</taxon>
        <taxon>Tracheophyta</taxon>
        <taxon>Spermatophyta</taxon>
        <taxon>Magnoliopsida</taxon>
        <taxon>Liliopsida</taxon>
        <taxon>Poales</taxon>
        <taxon>Poaceae</taxon>
        <taxon>BOP clade</taxon>
        <taxon>Pooideae</taxon>
        <taxon>Poodae</taxon>
        <taxon>Poeae</taxon>
        <taxon>Poeae Chloroplast Group 1 (Aveneae type)</taxon>
        <taxon>Aveninae</taxon>
        <taxon>Avena</taxon>
    </lineage>
</organism>
<protein>
    <submittedName>
        <fullName evidence="1">Uncharacterized protein</fullName>
    </submittedName>
</protein>
<name>A0ACD5YTK3_AVESA</name>
<evidence type="ECO:0000313" key="1">
    <source>
        <dbReference type="EnsemblPlants" id="AVESA.00010b.r2.6AG1035560.1.CDS"/>
    </source>
</evidence>
<reference evidence="1" key="2">
    <citation type="submission" date="2025-09" db="UniProtKB">
        <authorList>
            <consortium name="EnsemblPlants"/>
        </authorList>
    </citation>
    <scope>IDENTIFICATION</scope>
</reference>
<accession>A0ACD5YTK3</accession>